<feature type="region of interest" description="Disordered" evidence="1">
    <location>
        <begin position="157"/>
        <end position="176"/>
    </location>
</feature>
<protein>
    <submittedName>
        <fullName evidence="2">Uncharacterized protein</fullName>
    </submittedName>
</protein>
<gene>
    <name evidence="2" type="ORF">SAMN04488690_4142</name>
</gene>
<name>A0A1W1H452_9GAMM</name>
<dbReference type="EMBL" id="FWEU01000008">
    <property type="protein sequence ID" value="SLM26375.1"/>
    <property type="molecule type" value="Genomic_DNA"/>
</dbReference>
<evidence type="ECO:0000313" key="2">
    <source>
        <dbReference type="EMBL" id="SLM26375.1"/>
    </source>
</evidence>
<sequence length="176" mass="19264">MNFDVAGPFEIARHGSKKIITKESAKILKAEIEEWEEGLSGACGCYVFGKRAGGGITPWYVGQACKTTLLGEALNPSNITNYNHILGEEGAGVPVLFLIPARTPSGKFRKRPSGKLKSLSFLERWLISAAIEKNPDLINTKETRFLRDLHVKGVFNSQQGESTKSSSSLNRTLGLR</sequence>
<dbReference type="Proteomes" id="UP000191133">
    <property type="component" value="Unassembled WGS sequence"/>
</dbReference>
<dbReference type="AlphaFoldDB" id="A0A1W1H452"/>
<evidence type="ECO:0000313" key="3">
    <source>
        <dbReference type="Proteomes" id="UP000191133"/>
    </source>
</evidence>
<reference evidence="3" key="1">
    <citation type="submission" date="2016-10" db="EMBL/GenBank/DDBJ databases">
        <authorList>
            <person name="Varghese N."/>
            <person name="Submissions S."/>
        </authorList>
    </citation>
    <scope>NUCLEOTIDE SEQUENCE [LARGE SCALE GENOMIC DNA]</scope>
    <source>
        <strain evidence="3">92MFCol6.1</strain>
    </source>
</reference>
<organism evidence="2 3">
    <name type="scientific">Stenotrophomonas indicatrix</name>
    <dbReference type="NCBI Taxonomy" id="2045451"/>
    <lineage>
        <taxon>Bacteria</taxon>
        <taxon>Pseudomonadati</taxon>
        <taxon>Pseudomonadota</taxon>
        <taxon>Gammaproteobacteria</taxon>
        <taxon>Lysobacterales</taxon>
        <taxon>Lysobacteraceae</taxon>
        <taxon>Stenotrophomonas</taxon>
    </lineage>
</organism>
<accession>A0A1W1H452</accession>
<evidence type="ECO:0000256" key="1">
    <source>
        <dbReference type="SAM" id="MobiDB-lite"/>
    </source>
</evidence>
<feature type="compositionally biased region" description="Low complexity" evidence="1">
    <location>
        <begin position="157"/>
        <end position="168"/>
    </location>
</feature>
<proteinExistence type="predicted"/>
<dbReference type="RefSeq" id="WP_080150784.1">
    <property type="nucleotide sequence ID" value="NZ_FWEU01000008.1"/>
</dbReference>